<feature type="region of interest" description="Disordered" evidence="1">
    <location>
        <begin position="175"/>
        <end position="209"/>
    </location>
</feature>
<keyword evidence="2" id="KW-1133">Transmembrane helix</keyword>
<reference evidence="3 4" key="1">
    <citation type="journal article" date="2018" name="Gigascience">
        <title>Genomes of trombidid mites reveal novel predicted allergens and laterally-transferred genes associated with secondary metabolism.</title>
        <authorList>
            <person name="Dong X."/>
            <person name="Chaisiri K."/>
            <person name="Xia D."/>
            <person name="Armstrong S.D."/>
            <person name="Fang Y."/>
            <person name="Donnelly M.J."/>
            <person name="Kadowaki T."/>
            <person name="McGarry J.W."/>
            <person name="Darby A.C."/>
            <person name="Makepeace B.L."/>
        </authorList>
    </citation>
    <scope>NUCLEOTIDE SEQUENCE [LARGE SCALE GENOMIC DNA]</scope>
    <source>
        <strain evidence="3">UoL-UT</strain>
    </source>
</reference>
<evidence type="ECO:0000313" key="3">
    <source>
        <dbReference type="EMBL" id="RWS27719.1"/>
    </source>
</evidence>
<evidence type="ECO:0000256" key="1">
    <source>
        <dbReference type="SAM" id="MobiDB-lite"/>
    </source>
</evidence>
<feature type="region of interest" description="Disordered" evidence="1">
    <location>
        <begin position="558"/>
        <end position="591"/>
    </location>
</feature>
<evidence type="ECO:0008006" key="5">
    <source>
        <dbReference type="Google" id="ProtNLM"/>
    </source>
</evidence>
<feature type="compositionally biased region" description="Polar residues" evidence="1">
    <location>
        <begin position="179"/>
        <end position="196"/>
    </location>
</feature>
<organism evidence="3 4">
    <name type="scientific">Leptotrombidium deliense</name>
    <dbReference type="NCBI Taxonomy" id="299467"/>
    <lineage>
        <taxon>Eukaryota</taxon>
        <taxon>Metazoa</taxon>
        <taxon>Ecdysozoa</taxon>
        <taxon>Arthropoda</taxon>
        <taxon>Chelicerata</taxon>
        <taxon>Arachnida</taxon>
        <taxon>Acari</taxon>
        <taxon>Acariformes</taxon>
        <taxon>Trombidiformes</taxon>
        <taxon>Prostigmata</taxon>
        <taxon>Anystina</taxon>
        <taxon>Parasitengona</taxon>
        <taxon>Trombiculoidea</taxon>
        <taxon>Trombiculidae</taxon>
        <taxon>Leptotrombidium</taxon>
    </lineage>
</organism>
<feature type="transmembrane region" description="Helical" evidence="2">
    <location>
        <begin position="115"/>
        <end position="139"/>
    </location>
</feature>
<feature type="compositionally biased region" description="Basic and acidic residues" evidence="1">
    <location>
        <begin position="413"/>
        <end position="424"/>
    </location>
</feature>
<dbReference type="PANTHER" id="PTHR46560:SF11">
    <property type="entry name" value="GH09980P"/>
    <property type="match status" value="1"/>
</dbReference>
<protein>
    <recommendedName>
        <fullName evidence="5">ZP domain-containing protein</fullName>
    </recommendedName>
</protein>
<evidence type="ECO:0000313" key="4">
    <source>
        <dbReference type="Proteomes" id="UP000288716"/>
    </source>
</evidence>
<sequence>MIVKINFNAPFRGVAYANYDRSSHCKFYGDGSTYYEMIIPLKGCGTKQEAPRLFLNNIIFRFHRTLELEEDEIKTIICRYPPPLAPPPVDPVPPILEPTSPTPIILPTKLSEIELLLIICGLLFLTLLLLGIGIAYYCLKRRNIKIVRKKKLSTGPPSEITKLSQSTVFDQIRIPRATAHSTESSETIPSDYPSESLSEDERRTIVSETSTMRQDQYKYANAAFVPEPYPMDVEKADSVSNIPVPAMHKPNITSKMLDETYLETQNFTDEDIINTTHKRIISQLYKKFLSKHTPPSIPDNDIPEAGAEVIEEVPRRRHEIPSPAPSLKGSIPDDDVWSHSEMDEAAAVVPYVKRKRLDMANVDDTFIDNEQFTDVTEDTTHNKMIVYPPPKILLKQIDDFYVTNISETTTEDFLSRKSAADHRQPPSSQYQRPPPTKEILDVYTEDVERFRSDTSEMVGVSTRMKPRETVHRTREEIITTLMDHPPLVDGIDHLTPEIKRKWRTVITTDEIFRSLIVESTTTEEFIRISRDIRYEKMFEPRTWETIIRMLTHPDIMKSVETQTEDLRPTPKTRRRKSSYPGALVPRSQRPDSIVSQSSIFDYDMRSITEEDVTFRPPDRATATAYSIDMRRVETVEQPSYSRLVPFPPPLAHQYRWKRRDQIYY</sequence>
<name>A0A443SJL6_9ACAR</name>
<dbReference type="PANTHER" id="PTHR46560">
    <property type="entry name" value="CYPHER, ISOFORM B"/>
    <property type="match status" value="1"/>
</dbReference>
<dbReference type="EMBL" id="NCKV01001820">
    <property type="protein sequence ID" value="RWS27719.1"/>
    <property type="molecule type" value="Genomic_DNA"/>
</dbReference>
<feature type="region of interest" description="Disordered" evidence="1">
    <location>
        <begin position="413"/>
        <end position="437"/>
    </location>
</feature>
<keyword evidence="4" id="KW-1185">Reference proteome</keyword>
<comment type="caution">
    <text evidence="3">The sequence shown here is derived from an EMBL/GenBank/DDBJ whole genome shotgun (WGS) entry which is preliminary data.</text>
</comment>
<evidence type="ECO:0000256" key="2">
    <source>
        <dbReference type="SAM" id="Phobius"/>
    </source>
</evidence>
<gene>
    <name evidence="3" type="ORF">B4U80_09496</name>
</gene>
<dbReference type="STRING" id="299467.A0A443SJL6"/>
<dbReference type="OrthoDB" id="10070678at2759"/>
<dbReference type="VEuPathDB" id="VectorBase:LDEU004321"/>
<proteinExistence type="predicted"/>
<keyword evidence="2" id="KW-0812">Transmembrane</keyword>
<dbReference type="AlphaFoldDB" id="A0A443SJL6"/>
<keyword evidence="2" id="KW-0472">Membrane</keyword>
<accession>A0A443SJL6</accession>
<dbReference type="Proteomes" id="UP000288716">
    <property type="component" value="Unassembled WGS sequence"/>
</dbReference>